<feature type="region of interest" description="Disordered" evidence="7">
    <location>
        <begin position="432"/>
        <end position="496"/>
    </location>
</feature>
<proteinExistence type="predicted"/>
<keyword evidence="5" id="KW-0539">Nucleus</keyword>
<keyword evidence="4" id="KW-0862">Zinc</keyword>
<dbReference type="AlphaFoldDB" id="K2S5B2"/>
<dbReference type="SMART" id="SM00355">
    <property type="entry name" value="ZnF_C2H2"/>
    <property type="match status" value="4"/>
</dbReference>
<protein>
    <submittedName>
        <fullName evidence="9">Zinc finger C2H2-type protein</fullName>
    </submittedName>
</protein>
<keyword evidence="3 6" id="KW-0863">Zinc-finger</keyword>
<feature type="compositionally biased region" description="Polar residues" evidence="7">
    <location>
        <begin position="541"/>
        <end position="551"/>
    </location>
</feature>
<gene>
    <name evidence="9" type="ORF">MPH_00639</name>
</gene>
<dbReference type="Proteomes" id="UP000007129">
    <property type="component" value="Unassembled WGS sequence"/>
</dbReference>
<dbReference type="EMBL" id="AHHD01000031">
    <property type="protein sequence ID" value="EKG22048.1"/>
    <property type="molecule type" value="Genomic_DNA"/>
</dbReference>
<dbReference type="OrthoDB" id="6077919at2759"/>
<dbReference type="HOGENOM" id="CLU_012011_0_0_1"/>
<evidence type="ECO:0000256" key="5">
    <source>
        <dbReference type="ARBA" id="ARBA00023242"/>
    </source>
</evidence>
<reference evidence="9 10" key="1">
    <citation type="journal article" date="2012" name="BMC Genomics">
        <title>Tools to kill: Genome of one of the most destructive plant pathogenic fungi Macrophomina phaseolina.</title>
        <authorList>
            <person name="Islam M.S."/>
            <person name="Haque M.S."/>
            <person name="Islam M.M."/>
            <person name="Emdad E.M."/>
            <person name="Halim A."/>
            <person name="Hossen Q.M.M."/>
            <person name="Hossain M.Z."/>
            <person name="Ahmed B."/>
            <person name="Rahim S."/>
            <person name="Rahman M.S."/>
            <person name="Alam M.M."/>
            <person name="Hou S."/>
            <person name="Wan X."/>
            <person name="Saito J.A."/>
            <person name="Alam M."/>
        </authorList>
    </citation>
    <scope>NUCLEOTIDE SEQUENCE [LARGE SCALE GENOMIC DNA]</scope>
    <source>
        <strain evidence="9 10">MS6</strain>
    </source>
</reference>
<evidence type="ECO:0000256" key="4">
    <source>
        <dbReference type="ARBA" id="ARBA00022833"/>
    </source>
</evidence>
<dbReference type="STRING" id="1126212.K2S5B2"/>
<dbReference type="PROSITE" id="PS50157">
    <property type="entry name" value="ZINC_FINGER_C2H2_2"/>
    <property type="match status" value="1"/>
</dbReference>
<sequence>MSQSGYHPYPALEPGEAYFSASMDASMPSFNIRTASRQPVIKHLEQGTQALLDPSHNARHPLSSRPFDTYTYPGYEASFHPTSSSIDQVLLSGQRPYILSRNAGIAYSNPIASFYNDADGPWNSLRAASQAQTSAPTATVPVSVPNLDYNSYGDALASEISDSGYASQAAASQSLVNTEPADYNRECSDLSVQVNSFSFTAASSSSPPYDIRSLNTRNADEADATSVRRPKPGQKSLLCPDCGETAKCPSDFKKHTLKHTKPWTCDEPDCSRKEGFTTINDLKRHQKSVHKIGGMSKSFRCVADRCRNKDKLWPRLDNFKQHINRMHKDEYDMDDLINRSQIFSSLGAGSSDISSAVPASQMESRIAGIDSERSDVNATKIITPPAIPLVQQRNEESYGDLSPDLKVPFPAIFPETRPWTQSNVEEPENGIVQSQKAQENRMGSRRPQPDAPKLRELADAATAASNTRGRPSSGDGPIATSSKSESSKRGLAKEHPHKSLLAKISNMMAKSITNGAASESLQKAVLRALLELEDNRNIITTADSHSETASKANLKGRNPGKLPPRFSGPDGTELNISTAEVREGLAAMSRGIKKAVPKPKTTANTKTKKIKCPDCSSSFNRQCDLRKHSYRHSRPWGCTFSRCYKRLGSKSDWTRHEGNKHNHMAIWRCEQLRPSSASCDPRRLHPTVCAEIFWDVRNFSAHLISAHQLESPSISSEIVARHLSRGLNHRFWCGFCQAIIPLDRRGVKGSDIRNNHIDKHFMEGKRINNWLDVETNKFKGDMERSEKDEEFGGDDSSLISSEDKFSVECGCDEGNNDGYGPLRRAAEGAGAGVLILTADKEVRGKKRCRAESSGTAEEKELAAPQRKKRKEETLFFCCGCKQGPFAWSLYQSCLHCEHEFCEHCDRRKHENSAEEESVDYNLWNHIVGMVP</sequence>
<evidence type="ECO:0000259" key="8">
    <source>
        <dbReference type="PROSITE" id="PS50157"/>
    </source>
</evidence>
<dbReference type="PANTHER" id="PTHR24393">
    <property type="entry name" value="ZINC FINGER PROTEIN"/>
    <property type="match status" value="1"/>
</dbReference>
<dbReference type="GO" id="GO:0000978">
    <property type="term" value="F:RNA polymerase II cis-regulatory region sequence-specific DNA binding"/>
    <property type="evidence" value="ECO:0007669"/>
    <property type="project" value="TreeGrafter"/>
</dbReference>
<dbReference type="GO" id="GO:0005634">
    <property type="term" value="C:nucleus"/>
    <property type="evidence" value="ECO:0007669"/>
    <property type="project" value="TreeGrafter"/>
</dbReference>
<dbReference type="PANTHER" id="PTHR24393:SF34">
    <property type="entry name" value="PR_SET DOMAIN 13"/>
    <property type="match status" value="1"/>
</dbReference>
<feature type="region of interest" description="Disordered" evidence="7">
    <location>
        <begin position="541"/>
        <end position="571"/>
    </location>
</feature>
<organism evidence="9 10">
    <name type="scientific">Macrophomina phaseolina (strain MS6)</name>
    <name type="common">Charcoal rot fungus</name>
    <dbReference type="NCBI Taxonomy" id="1126212"/>
    <lineage>
        <taxon>Eukaryota</taxon>
        <taxon>Fungi</taxon>
        <taxon>Dikarya</taxon>
        <taxon>Ascomycota</taxon>
        <taxon>Pezizomycotina</taxon>
        <taxon>Dothideomycetes</taxon>
        <taxon>Dothideomycetes incertae sedis</taxon>
        <taxon>Botryosphaeriales</taxon>
        <taxon>Botryosphaeriaceae</taxon>
        <taxon>Macrophomina</taxon>
    </lineage>
</organism>
<dbReference type="VEuPathDB" id="FungiDB:MPH_00639"/>
<dbReference type="Gene3D" id="3.30.160.60">
    <property type="entry name" value="Classic Zinc Finger"/>
    <property type="match status" value="2"/>
</dbReference>
<dbReference type="GO" id="GO:0008270">
    <property type="term" value="F:zinc ion binding"/>
    <property type="evidence" value="ECO:0007669"/>
    <property type="project" value="UniProtKB-KW"/>
</dbReference>
<keyword evidence="2" id="KW-0677">Repeat</keyword>
<dbReference type="eggNOG" id="ENOG502S2SN">
    <property type="taxonomic scope" value="Eukaryota"/>
</dbReference>
<dbReference type="InterPro" id="IPR013087">
    <property type="entry name" value="Znf_C2H2_type"/>
</dbReference>
<evidence type="ECO:0000313" key="9">
    <source>
        <dbReference type="EMBL" id="EKG22048.1"/>
    </source>
</evidence>
<feature type="domain" description="C2H2-type" evidence="8">
    <location>
        <begin position="610"/>
        <end position="633"/>
    </location>
</feature>
<accession>K2S5B2</accession>
<evidence type="ECO:0000313" key="10">
    <source>
        <dbReference type="Proteomes" id="UP000007129"/>
    </source>
</evidence>
<evidence type="ECO:0000256" key="1">
    <source>
        <dbReference type="ARBA" id="ARBA00022723"/>
    </source>
</evidence>
<name>K2S5B2_MACPH</name>
<evidence type="ECO:0000256" key="2">
    <source>
        <dbReference type="ARBA" id="ARBA00022737"/>
    </source>
</evidence>
<evidence type="ECO:0000256" key="3">
    <source>
        <dbReference type="ARBA" id="ARBA00022771"/>
    </source>
</evidence>
<keyword evidence="1" id="KW-0479">Metal-binding</keyword>
<dbReference type="PROSITE" id="PS00028">
    <property type="entry name" value="ZINC_FINGER_C2H2_1"/>
    <property type="match status" value="1"/>
</dbReference>
<comment type="caution">
    <text evidence="9">The sequence shown here is derived from an EMBL/GenBank/DDBJ whole genome shotgun (WGS) entry which is preliminary data.</text>
</comment>
<feature type="compositionally biased region" description="Basic and acidic residues" evidence="7">
    <location>
        <begin position="485"/>
        <end position="494"/>
    </location>
</feature>
<dbReference type="InParanoid" id="K2S5B2"/>
<evidence type="ECO:0000256" key="6">
    <source>
        <dbReference type="PROSITE-ProRule" id="PRU00042"/>
    </source>
</evidence>
<dbReference type="GO" id="GO:0001228">
    <property type="term" value="F:DNA-binding transcription activator activity, RNA polymerase II-specific"/>
    <property type="evidence" value="ECO:0007669"/>
    <property type="project" value="TreeGrafter"/>
</dbReference>
<feature type="region of interest" description="Disordered" evidence="7">
    <location>
        <begin position="201"/>
        <end position="233"/>
    </location>
</feature>
<evidence type="ECO:0000256" key="7">
    <source>
        <dbReference type="SAM" id="MobiDB-lite"/>
    </source>
</evidence>